<protein>
    <submittedName>
        <fullName evidence="2">Uncharacterized protein</fullName>
    </submittedName>
</protein>
<proteinExistence type="predicted"/>
<sequence length="85" mass="9341">MGCAENPSQTTCKAGKSLLSQIFMSGQPIMRFSMMPIICCGVCMRYSNPRTVFFFTCNSGSQPEALSETHPSNPIKDMLHTVSKT</sequence>
<evidence type="ECO:0000313" key="3">
    <source>
        <dbReference type="Proteomes" id="UP001367508"/>
    </source>
</evidence>
<organism evidence="2 3">
    <name type="scientific">Canavalia gladiata</name>
    <name type="common">Sword bean</name>
    <name type="synonym">Dolichos gladiatus</name>
    <dbReference type="NCBI Taxonomy" id="3824"/>
    <lineage>
        <taxon>Eukaryota</taxon>
        <taxon>Viridiplantae</taxon>
        <taxon>Streptophyta</taxon>
        <taxon>Embryophyta</taxon>
        <taxon>Tracheophyta</taxon>
        <taxon>Spermatophyta</taxon>
        <taxon>Magnoliopsida</taxon>
        <taxon>eudicotyledons</taxon>
        <taxon>Gunneridae</taxon>
        <taxon>Pentapetalae</taxon>
        <taxon>rosids</taxon>
        <taxon>fabids</taxon>
        <taxon>Fabales</taxon>
        <taxon>Fabaceae</taxon>
        <taxon>Papilionoideae</taxon>
        <taxon>50 kb inversion clade</taxon>
        <taxon>NPAAA clade</taxon>
        <taxon>indigoferoid/millettioid clade</taxon>
        <taxon>Phaseoleae</taxon>
        <taxon>Canavalia</taxon>
    </lineage>
</organism>
<dbReference type="AlphaFoldDB" id="A0AAN9QRX4"/>
<reference evidence="2 3" key="1">
    <citation type="submission" date="2024-01" db="EMBL/GenBank/DDBJ databases">
        <title>The genomes of 5 underutilized Papilionoideae crops provide insights into root nodulation and disease resistanc.</title>
        <authorList>
            <person name="Jiang F."/>
        </authorList>
    </citation>
    <scope>NUCLEOTIDE SEQUENCE [LARGE SCALE GENOMIC DNA]</scope>
    <source>
        <strain evidence="2">LVBAO_FW01</strain>
        <tissue evidence="2">Leaves</tissue>
    </source>
</reference>
<accession>A0AAN9QRX4</accession>
<dbReference type="EMBL" id="JAYMYQ010000003">
    <property type="protein sequence ID" value="KAK7345632.1"/>
    <property type="molecule type" value="Genomic_DNA"/>
</dbReference>
<evidence type="ECO:0000256" key="1">
    <source>
        <dbReference type="SAM" id="MobiDB-lite"/>
    </source>
</evidence>
<comment type="caution">
    <text evidence="2">The sequence shown here is derived from an EMBL/GenBank/DDBJ whole genome shotgun (WGS) entry which is preliminary data.</text>
</comment>
<dbReference type="Proteomes" id="UP001367508">
    <property type="component" value="Unassembled WGS sequence"/>
</dbReference>
<feature type="compositionally biased region" description="Polar residues" evidence="1">
    <location>
        <begin position="63"/>
        <end position="72"/>
    </location>
</feature>
<name>A0AAN9QRX4_CANGL</name>
<keyword evidence="3" id="KW-1185">Reference proteome</keyword>
<evidence type="ECO:0000313" key="2">
    <source>
        <dbReference type="EMBL" id="KAK7345632.1"/>
    </source>
</evidence>
<gene>
    <name evidence="2" type="ORF">VNO77_16240</name>
</gene>
<feature type="region of interest" description="Disordered" evidence="1">
    <location>
        <begin position="63"/>
        <end position="85"/>
    </location>
</feature>